<keyword evidence="1" id="KW-0472">Membrane</keyword>
<dbReference type="PANTHER" id="PTHR47488">
    <property type="entry name" value="HEAVY METAL TRANSPORT/DETOXIFICATION SUPERFAMILY PROTEIN"/>
    <property type="match status" value="1"/>
</dbReference>
<proteinExistence type="predicted"/>
<sequence length="315" mass="35116">MARSDVFRWASTTSMSVSTATVPRLRTLPLAVLGRPRKATGETRVPVVALAFTTSTTVVVVVAMAAVDVSRRYIVALVSVTQKKKHFVSARYQTAESKMGILVITVDLECCRCRDKITKVLDCLKEEFCIEKVEFEDKKEKKVVVVRGKFDPEKLRKKVWCMAGKVVKEIIIVDVWPIPPPPKPDKCCCCEHCKPKPEKCCHCDHCKPKPKPPEEAKPKPPPAKTQYKFVPYPYPLPNTGMCQSWPWQCPPQQQCQCCEKPQPPPPPPCSCSSHASCGCGQTPPVWPVWPPQPPVWPPPWAGSNVVADENSCSVM</sequence>
<name>A0A811R2K8_9POAL</name>
<dbReference type="OrthoDB" id="785270at2759"/>
<dbReference type="AlphaFoldDB" id="A0A811R2K8"/>
<protein>
    <submittedName>
        <fullName evidence="2">Uncharacterized protein</fullName>
    </submittedName>
</protein>
<evidence type="ECO:0000256" key="1">
    <source>
        <dbReference type="SAM" id="Phobius"/>
    </source>
</evidence>
<evidence type="ECO:0000313" key="3">
    <source>
        <dbReference type="Proteomes" id="UP000604825"/>
    </source>
</evidence>
<dbReference type="Gene3D" id="3.30.70.100">
    <property type="match status" value="1"/>
</dbReference>
<dbReference type="Proteomes" id="UP000604825">
    <property type="component" value="Unassembled WGS sequence"/>
</dbReference>
<dbReference type="GO" id="GO:1900150">
    <property type="term" value="P:regulation of defense response to fungus"/>
    <property type="evidence" value="ECO:0007669"/>
    <property type="project" value="InterPro"/>
</dbReference>
<reference evidence="2" key="1">
    <citation type="submission" date="2020-10" db="EMBL/GenBank/DDBJ databases">
        <authorList>
            <person name="Han B."/>
            <person name="Lu T."/>
            <person name="Zhao Q."/>
            <person name="Huang X."/>
            <person name="Zhao Y."/>
        </authorList>
    </citation>
    <scope>NUCLEOTIDE SEQUENCE</scope>
</reference>
<dbReference type="PANTHER" id="PTHR47488:SF12">
    <property type="entry name" value="PROTEIN PYRICULARIA ORYZAE RESISTANCE 21"/>
    <property type="match status" value="1"/>
</dbReference>
<comment type="caution">
    <text evidence="2">The sequence shown here is derived from an EMBL/GenBank/DDBJ whole genome shotgun (WGS) entry which is preliminary data.</text>
</comment>
<keyword evidence="3" id="KW-1185">Reference proteome</keyword>
<dbReference type="InterPro" id="IPR044169">
    <property type="entry name" value="PI21"/>
</dbReference>
<gene>
    <name evidence="2" type="ORF">NCGR_LOCUS47197</name>
</gene>
<dbReference type="EMBL" id="CAJGYO010000012">
    <property type="protein sequence ID" value="CAD6263892.1"/>
    <property type="molecule type" value="Genomic_DNA"/>
</dbReference>
<evidence type="ECO:0000313" key="2">
    <source>
        <dbReference type="EMBL" id="CAD6263892.1"/>
    </source>
</evidence>
<organism evidence="2 3">
    <name type="scientific">Miscanthus lutarioriparius</name>
    <dbReference type="NCBI Taxonomy" id="422564"/>
    <lineage>
        <taxon>Eukaryota</taxon>
        <taxon>Viridiplantae</taxon>
        <taxon>Streptophyta</taxon>
        <taxon>Embryophyta</taxon>
        <taxon>Tracheophyta</taxon>
        <taxon>Spermatophyta</taxon>
        <taxon>Magnoliopsida</taxon>
        <taxon>Liliopsida</taxon>
        <taxon>Poales</taxon>
        <taxon>Poaceae</taxon>
        <taxon>PACMAD clade</taxon>
        <taxon>Panicoideae</taxon>
        <taxon>Andropogonodae</taxon>
        <taxon>Andropogoneae</taxon>
        <taxon>Saccharinae</taxon>
        <taxon>Miscanthus</taxon>
    </lineage>
</organism>
<keyword evidence="1" id="KW-0812">Transmembrane</keyword>
<accession>A0A811R2K8</accession>
<keyword evidence="1" id="KW-1133">Transmembrane helix</keyword>
<feature type="transmembrane region" description="Helical" evidence="1">
    <location>
        <begin position="45"/>
        <end position="67"/>
    </location>
</feature>